<dbReference type="Pfam" id="PF05658">
    <property type="entry name" value="YadA_head"/>
    <property type="match status" value="8"/>
</dbReference>
<comment type="subcellular location">
    <subcellularLocation>
        <location evidence="2">Cell outer membrane</location>
    </subcellularLocation>
    <subcellularLocation>
        <location evidence="1">Cell surface</location>
    </subcellularLocation>
</comment>
<feature type="region of interest" description="Disordered" evidence="12">
    <location>
        <begin position="1925"/>
        <end position="1947"/>
    </location>
</feature>
<dbReference type="KEGG" id="adp:NCTC12871_01333"/>
<evidence type="ECO:0000256" key="2">
    <source>
        <dbReference type="ARBA" id="ARBA00004442"/>
    </source>
</evidence>
<accession>A0A448TV74</accession>
<feature type="domain" description="Trimeric autotransporter adhesin YadA-like C-terminal membrane anchor" evidence="13">
    <location>
        <begin position="4293"/>
        <end position="4352"/>
    </location>
</feature>
<dbReference type="InterPro" id="IPR024973">
    <property type="entry name" value="ESPR"/>
</dbReference>
<evidence type="ECO:0000256" key="7">
    <source>
        <dbReference type="ARBA" id="ARBA00022729"/>
    </source>
</evidence>
<gene>
    <name evidence="18" type="primary">yadA_6</name>
    <name evidence="18" type="ORF">NCTC12871_01333</name>
</gene>
<dbReference type="Gene3D" id="2.20.70.140">
    <property type="match status" value="1"/>
</dbReference>
<evidence type="ECO:0000256" key="6">
    <source>
        <dbReference type="ARBA" id="ARBA00022692"/>
    </source>
</evidence>
<evidence type="ECO:0000256" key="11">
    <source>
        <dbReference type="SAM" id="Coils"/>
    </source>
</evidence>
<feature type="domain" description="Trimeric autotransporter adhesin YadA-like stalk" evidence="15">
    <location>
        <begin position="2624"/>
        <end position="2656"/>
    </location>
</feature>
<feature type="compositionally biased region" description="Polar residues" evidence="12">
    <location>
        <begin position="4180"/>
        <end position="4199"/>
    </location>
</feature>
<keyword evidence="11" id="KW-0175">Coiled coil</keyword>
<evidence type="ECO:0000256" key="9">
    <source>
        <dbReference type="ARBA" id="ARBA00023136"/>
    </source>
</evidence>
<evidence type="ECO:0000259" key="16">
    <source>
        <dbReference type="Pfam" id="PF13018"/>
    </source>
</evidence>
<feature type="domain" description="Trimeric autotransporter adhesin YadA-like head" evidence="14">
    <location>
        <begin position="559"/>
        <end position="581"/>
    </location>
</feature>
<feature type="region of interest" description="Disordered" evidence="12">
    <location>
        <begin position="2948"/>
        <end position="2972"/>
    </location>
</feature>
<dbReference type="Pfam" id="PF13018">
    <property type="entry name" value="ESPR"/>
    <property type="match status" value="1"/>
</dbReference>
<feature type="domain" description="Trimeric autotransporter adhesin YadA-like head" evidence="14">
    <location>
        <begin position="1053"/>
        <end position="1074"/>
    </location>
</feature>
<feature type="domain" description="Trimeric autotransporter adhesin YadA-like stalk" evidence="15">
    <location>
        <begin position="3589"/>
        <end position="3624"/>
    </location>
</feature>
<dbReference type="Gene3D" id="3.30.1300.30">
    <property type="entry name" value="GSPII I/J protein-like"/>
    <property type="match status" value="1"/>
</dbReference>
<proteinExistence type="inferred from homology"/>
<keyword evidence="6" id="KW-0812">Transmembrane</keyword>
<feature type="domain" description="Trimeric autotransporter adhesin YadA-like head" evidence="14">
    <location>
        <begin position="94"/>
        <end position="109"/>
    </location>
</feature>
<evidence type="ECO:0000256" key="3">
    <source>
        <dbReference type="ARBA" id="ARBA00005848"/>
    </source>
</evidence>
<dbReference type="SUPFAM" id="SSF101999">
    <property type="entry name" value="Trimeric adhesin"/>
    <property type="match status" value="4"/>
</dbReference>
<feature type="domain" description="Trimeric autotransporter adhesin YadA-like head" evidence="14">
    <location>
        <begin position="233"/>
        <end position="253"/>
    </location>
</feature>
<dbReference type="Pfam" id="PF03895">
    <property type="entry name" value="YadA_anchor"/>
    <property type="match status" value="1"/>
</dbReference>
<evidence type="ECO:0000259" key="17">
    <source>
        <dbReference type="Pfam" id="PF22414"/>
    </source>
</evidence>
<feature type="region of interest" description="Disordered" evidence="12">
    <location>
        <begin position="2484"/>
        <end position="2503"/>
    </location>
</feature>
<feature type="region of interest" description="Disordered" evidence="12">
    <location>
        <begin position="3544"/>
        <end position="3565"/>
    </location>
</feature>
<dbReference type="GO" id="GO:0015031">
    <property type="term" value="P:protein transport"/>
    <property type="evidence" value="ECO:0007669"/>
    <property type="project" value="UniProtKB-KW"/>
</dbReference>
<dbReference type="Gene3D" id="6.20.50.100">
    <property type="match status" value="2"/>
</dbReference>
<evidence type="ECO:0000259" key="13">
    <source>
        <dbReference type="Pfam" id="PF03895"/>
    </source>
</evidence>
<feature type="domain" description="Trimeric autotransporter adhesin YadA-like stalk" evidence="15">
    <location>
        <begin position="1263"/>
        <end position="1294"/>
    </location>
</feature>
<dbReference type="Gene3D" id="2.150.10.10">
    <property type="entry name" value="Serralysin-like metalloprotease, C-terminal"/>
    <property type="match status" value="5"/>
</dbReference>
<dbReference type="Gene3D" id="3.90.1780.10">
    <property type="entry name" value="Trimeric adhesin"/>
    <property type="match status" value="7"/>
</dbReference>
<evidence type="ECO:0000256" key="5">
    <source>
        <dbReference type="ARBA" id="ARBA00022452"/>
    </source>
</evidence>
<keyword evidence="7" id="KW-0732">Signal</keyword>
<feature type="domain" description="Trimeric autotransporter adhesin YadA-like stalk" evidence="15">
    <location>
        <begin position="3224"/>
        <end position="3261"/>
    </location>
</feature>
<keyword evidence="8" id="KW-0653">Protein transport</keyword>
<feature type="domain" description="Trimeric autotransporter adhesin YadA-like head" evidence="14">
    <location>
        <begin position="976"/>
        <end position="998"/>
    </location>
</feature>
<evidence type="ECO:0000256" key="1">
    <source>
        <dbReference type="ARBA" id="ARBA00004241"/>
    </source>
</evidence>
<keyword evidence="19" id="KW-1185">Reference proteome</keyword>
<dbReference type="InterPro" id="IPR011049">
    <property type="entry name" value="Serralysin-like_metalloprot_C"/>
</dbReference>
<dbReference type="Gene3D" id="6.10.250.2040">
    <property type="match status" value="2"/>
</dbReference>
<feature type="domain" description="Autotransporter adhesin NhhA Trp-ring" evidence="17">
    <location>
        <begin position="873"/>
        <end position="901"/>
    </location>
</feature>
<keyword evidence="4" id="KW-0813">Transport</keyword>
<keyword evidence="9" id="KW-0472">Membrane</keyword>
<keyword evidence="5" id="KW-1134">Transmembrane beta strand</keyword>
<feature type="coiled-coil region" evidence="11">
    <location>
        <begin position="3297"/>
        <end position="3345"/>
    </location>
</feature>
<feature type="compositionally biased region" description="Polar residues" evidence="12">
    <location>
        <begin position="1021"/>
        <end position="1031"/>
    </location>
</feature>
<feature type="domain" description="Trimeric autotransporter adhesin YadA-like stalk" evidence="15">
    <location>
        <begin position="3972"/>
        <end position="3993"/>
    </location>
</feature>
<evidence type="ECO:0000256" key="10">
    <source>
        <dbReference type="ARBA" id="ARBA00023237"/>
    </source>
</evidence>
<dbReference type="Pfam" id="PF22414">
    <property type="entry name" value="Hia_Tpr_ring_dom"/>
    <property type="match status" value="1"/>
</dbReference>
<dbReference type="InterPro" id="IPR054742">
    <property type="entry name" value="NhhA_Tpr-ring_dom"/>
</dbReference>
<dbReference type="GO" id="GO:0009986">
    <property type="term" value="C:cell surface"/>
    <property type="evidence" value="ECO:0007669"/>
    <property type="project" value="UniProtKB-SubCell"/>
</dbReference>
<dbReference type="InterPro" id="IPR005594">
    <property type="entry name" value="YadA_C"/>
</dbReference>
<dbReference type="SUPFAM" id="SSF101967">
    <property type="entry name" value="Adhesin YadA, collagen-binding domain"/>
    <property type="match status" value="3"/>
</dbReference>
<feature type="region of interest" description="Disordered" evidence="12">
    <location>
        <begin position="4171"/>
        <end position="4199"/>
    </location>
</feature>
<dbReference type="InterPro" id="IPR008635">
    <property type="entry name" value="Coiled_stalk_dom"/>
</dbReference>
<feature type="region of interest" description="Disordered" evidence="12">
    <location>
        <begin position="1021"/>
        <end position="1052"/>
    </location>
</feature>
<feature type="coiled-coil region" evidence="11">
    <location>
        <begin position="3657"/>
        <end position="3723"/>
    </location>
</feature>
<keyword evidence="10" id="KW-0998">Cell outer membrane</keyword>
<dbReference type="SUPFAM" id="SSF54523">
    <property type="entry name" value="Pili subunits"/>
    <property type="match status" value="1"/>
</dbReference>
<dbReference type="GO" id="GO:0009279">
    <property type="term" value="C:cell outer membrane"/>
    <property type="evidence" value="ECO:0007669"/>
    <property type="project" value="UniProtKB-SubCell"/>
</dbReference>
<evidence type="ECO:0000256" key="8">
    <source>
        <dbReference type="ARBA" id="ARBA00022927"/>
    </source>
</evidence>
<evidence type="ECO:0000256" key="4">
    <source>
        <dbReference type="ARBA" id="ARBA00022448"/>
    </source>
</evidence>
<dbReference type="Pfam" id="PF05662">
    <property type="entry name" value="YadA_stalk"/>
    <property type="match status" value="8"/>
</dbReference>
<evidence type="ECO:0000259" key="15">
    <source>
        <dbReference type="Pfam" id="PF05662"/>
    </source>
</evidence>
<feature type="domain" description="Trimeric autotransporter adhesin YadA-like stalk" evidence="15">
    <location>
        <begin position="427"/>
        <end position="465"/>
    </location>
</feature>
<feature type="domain" description="Trimeric autotransporter adhesin YadA-like stalk" evidence="15">
    <location>
        <begin position="729"/>
        <end position="761"/>
    </location>
</feature>
<dbReference type="InterPro" id="IPR045584">
    <property type="entry name" value="Pilin-like"/>
</dbReference>
<evidence type="ECO:0000313" key="18">
    <source>
        <dbReference type="EMBL" id="VEJ09846.1"/>
    </source>
</evidence>
<comment type="similarity">
    <text evidence="3">Belongs to the autotransporter-2 (AT-2) (TC 1.B.40) family.</text>
</comment>
<feature type="domain" description="ESPR" evidence="16">
    <location>
        <begin position="1"/>
        <end position="45"/>
    </location>
</feature>
<sequence length="4352" mass="449097">MNRIFKVIFNKTTQRFVVVSELGKNKSQDKSKNASHSSVSSILQTFALSLIALNVHSALANGVAVGSNSSINTNCYYNNGNRYCTPVTVAQPGTANAYGDGSVAIGQNAQTGNGQQSPGYANYGPTQVSKQYPYTYLSNIAQPNNLVPLATTPPFTDMPPNGYVNNGWHSVAIGNAANSGNRWDITLGSEAQTPFHPGNSNPASYTFQHWTMNNLGQDLKQETTYVVDYGNRTAIGHEAMANGTRGIALGTKAQTGFLGNSIGVVNGGNGYNYIYGVDSIAIGSYAFSVGHLSSIALGTGAFANKTASFGMALGAGTRVDPIGGVALGSFSTADRSALPVNNGNIKGMAQVSAVQVEHSKNIDPTQGQVFGAGSQASLDAIAKTAEYTRGAVSVGGEGEAHTTEQMNGAAPQWFGTPHGAKATFTRQITNVAAGSEDSDAVNVAQLRGVLDLLPTYVHVNDNSTNQPAGNSTTNYGVGNAKAGAKNSYDVAIGVNAITGNVTSNNQKNSAISIGHDVQALGNKSISIGSNAIAAGDLYTGPTYDKDGTHDVNNPTLNGQALAIGDTAHANVADSIAIGTGATTGQSLPLQNKNGQDVNGVQSIAIGSHAKTTDNWGIAMGPGTVATGQSSTAIGTKAFTSQDGALAIGAFAKAKNIDSIAIGTNTEVRTKDGIALGSGSFANRDKGLSGYDISQVNDKGISTDTSPTWKATHAAVSIGDNTEGTVVTRQITGVAAGTQDTDAVNVAQLKKVQTQYKGDNDTVVSRKPSDVLTLAGGATNGVANSIKTTSNANGEVQFQVSDTLNSMKKISFANNNGSITGLKDNLPEGNVQDATHPLPTSLDTHNAATVGDILHSGWNIAQGTTTIGMVKPYSTVSFTDGNGTTASVTKEDNGTVAVKYNAKVDGSTIKVNSAGQLEATGTTNYLHVNSGDSNQPKGNLNTNLGSSNASAGAQSAFDIAVGVNTHTMPTTNGEEGNSIAIGHNATTENKQSIAIGHFAHTKGNDTISLGLFLDQGEGSQSNNSIAIGSGKTSAGGGQITGDSPTDKEGGDLSNAIAIGRDTVASHKNSIAMGTGTASYANDSLAIGSQANVYSNSAIGAIAIGHKAHVESLTTTSDGRQYPRPGFGISKSAIAIGDNVQVMGAPNGIVIGSEASQAFTTKDAIAIGTHALAGSNSPDSEKLNGPIALGSHAVATGLIGKSGYDPATKTSSTNTSAVWQPTLGELSLGSPAQAEVHGTRPELGPDGLQHDVPYTIPAHPEYTRRIKHLAAGVDDTDAVNVAQLKQVISLNNGSWDIGQGESEAKVGTVTTKHQVNFIGKDGTTVEVKQATNGKGNFDVVISSAKNTIKLGNGENTTVDGQGTEKDPYRINVVAPQSQYKGDNNETITRTPNQVLSLTGGATEGVENSIKTIGNSDGSIRFEVAKTLNGMTKITFGEPQKPGDNTASVSIGSDGINAGGKQITNVKSGGDTETNGANIGDVKKAIKPIQDKVAGNTENITQNKGDIAKNKASTEKNAGDINTNKGNITQNKEALDKIGTVKVAGNGGLEINGNTELKKGDVTITLNSKTVAKNLVTTPEAKKELQDGLGDGTNTAGNKGLVNGDTLHTSITNVNNEVTAKGLNFAGDNYNAQNEQTKVHKNLGQMLEFVGGATGNLTDNNIGVNVEGGKIHIQLAKNLTGLDSVQAGNTTINNGGVTVNGDQGQKPITINKNGIDAGDHKITNVGAPTNGSDAANKTYVDQTIDSKEFGLSDNDGTTLSQKLGTTIAVKGAKDGDIITKVTTEPGNSKALTIDLSQKVKNAIAEGQKHTQLTNGDTTTATQITADGENKGKWKVEVNKATISVNNDTGAITQSNDTNKFVDAQSLTTALNRMGFKAKVKNTTTPNDEGQMIHSGGEITFKAGDNMNVTRDGSTFTFATSKTPNFDKVTVGGKTDKNPADKPVVISDKGIDAGNKPIKNVGAPTADGDAVNKGYLNDRTFGLTADDGKTVSHKLDGAIKVTGVHTTENGQAGIGIETATQNGALTIGLTQATKNAIAEGQKHTQLTASDTTTVNQVTDGENKGKWQVNVNKTTISVNNDTGVITQSTDANKFVDAQSLTTTLSSMGFKAKVENATKTNDDGQMIHSGGEITFKAGDNMNVTRNGTTFTFATSKTPNFDKVTVGGKTDKNPADKPVVISDKGIDAGDKQITNVKSGGDTGTNGANINDVNRIVNPIKTQAESNKQTISSLQNNTIQLGADGNTSTNKQTLSKEGGLKFNIVGENGVTTTASGDQVKVSLDKSVVRDVAQQSVKVINGENTTVTVGTDGNVKTYAVNVVTNGQVANDNKGIVTGGTVKKALDNQTIGYSANKAADQNQPQQTVKLSQGLNFTNGTNTTATVAKDGVVTYDIKSVLTGMKSIAGNGAKITLGDNGITLSNDQAGDNVQLHGVANGHDKTDAANVGQLTKVTGTPDQVIVKDNGNAQGHNYQVSLAPAIVKTINDTKAEAGKHSSVTAGNDSVTVDNTTRNSSGGVDYKVSVALGNVDESNTTKAVSGKSVTDALSAQTLGYSANKKADAKAQHTVKLSTGLNFKDGTNTTATVGENGDVTYDIKSALTGINSVAGNGAKITLGDKGITLSNGGADNAPIQIHGVAKGTEPHDAVNVEQLDNIIKSNATILKDGEHTTVTGNGTADTPYKVNVVTGTLGNATSTTVSSKPGKVIVDKTALQNALDKAKKALENVKAQTPQDTQAIQNAQAKVTDAEHALQNADHQIATVGNVAKAINNAGFTLQGDGQNGSLVKPGTTVNLQGKETIVGGKTQRNITVTNDNGTVTFDLAKDLTLGTTTNGKATNDGSIDGLANHLPAVGDKSSASELPKDFDPAQAKQSHQAATVGDVLNAGWYLQGNGNAVDFVKPYDTVNFVNGNGTQVTVKSDDDQKVNTINVDINTDGKTLTTQPIYHDPNTGKDVKVVKGDGKDGTSPDKWYQPNANGTPDKAKEVPAKDVKQVLTTNGTFGLSDNKGETVTAGLNQTVEVIGKDGVDAQVVTVPKQGDKPEHKALQVSLNGNVDVADKGGKGSSITVHGAKEPNTPAGTTGPQAKITVVNGTNGVNGVNGEDGCQGKAGQNGMTRIEYQDGNGTKHEVATLGDGLIFKGDDNQPVVRKLNQTLTIKGDATTADLNKFTTGNIGVIKDPAQNAHGLVIKLAKNLHDIDSLQGSNNGSKITLGDSKNGITFSNGKTDATGDHNVQLHGIATGTAPTDAVNVKQLGETIKANATVLKDGHSTTVTGTGTQDNPYRVNVVTGDINVNDKGAVTGEVSPEQAKMLKDNIENAQKALDKIKQANPADKDAIAKAEKALADAEKAADGAGLNKVATVQNVADAINKSGFTLQGDGANDSLVKPGSTVNLQGKTSTVNGKEQRNITVTNNNGTVTFTLNKDLVLGTVNKDGSVANDGSLGGLANHLPEVNNQTSAHQLPKVTDSHQAATVGDVLNAGWNLQGNGKAVDFVKPYDTVNFVNGTGTTVVTTTNGTTSTIQINSLVHYVDDKGQPLVEHDGKYYPAGSVVGKDGKVYPKDTPLKDGVPTDKNTQPLQPVAPAKATIASPNGSHDPVKLGNIAEGKDPHDAVNVKQLNETIKANATVLKDGHSTTVTGTGTQDNPYRVNVVTGDVTVDQATGKAEVVPQAEAKDLADKLSNAVNDVKAKQAALSDAEKALANATEQDKPAKVAAVNAAKDALAKAQNALDNAQQAYHDKGLDKVATVQGVAKAINQSGFGLSSDTGTTVVHPGDKVKLTGKEPAAEGKVAKDGNITVTQTTDDKGNTIVHFDLNKHLDLSGQKDGKPTYGSVDGLSNHLVANDGNPTAKPATSGALPEGFEPAKVAHQAATVSDVLNAGWNLQGNGKAVDFVKPYDTVNFINGTGTTVVTTTNGKTSTIQINSLMHYVDAKGQPLVEHDGKYYPAGSVVDSNGKVYNNGKPADAVKPSKIGLVSPDNKPIKLGNVAAGKDDHDAVNVGQLKEVEALAGKHSVVENKDGSIEVTPTTKDGQTTYDIKVHFGKVSENNTDKAVTGADVQKALDKKLNTNGDNVSDKSTFGKNVGIDNMSGANADSSKLVQAKAVKQYVDNQLDNHNANIHKDIDNALSHQTITYKANGKVPAGVKPVKLSEGLDFTNGDNTTAEVAPNGVVKVNVNQKLDHMEKATFDKGDGNGTTTVDRNGVNTQNNAGSTQVTGGKVVVKGKADAKGNVPTVTIQNGGISVDNVDGNNPKAVVNVGYLHDQLRGAAAGINNVNNRVNQLNDKVEHYNKDLRAGIAGATAIGFLQQPNQGGASRVSAAIGGYKNQQAIAIGYARTSDNNKLTFKVGASVNTRSALNYGASLGYQW</sequence>
<feature type="compositionally biased region" description="Polar residues" evidence="12">
    <location>
        <begin position="2487"/>
        <end position="2503"/>
    </location>
</feature>
<feature type="region of interest" description="Disordered" evidence="12">
    <location>
        <begin position="1493"/>
        <end position="1522"/>
    </location>
</feature>
<evidence type="ECO:0000259" key="14">
    <source>
        <dbReference type="Pfam" id="PF05658"/>
    </source>
</evidence>
<protein>
    <submittedName>
        <fullName evidence="18">Autotransporter adhesin</fullName>
    </submittedName>
</protein>
<feature type="coiled-coil region" evidence="11">
    <location>
        <begin position="2700"/>
        <end position="2748"/>
    </location>
</feature>
<organism evidence="18 19">
    <name type="scientific">Actinobacillus delphinicola</name>
    <dbReference type="NCBI Taxonomy" id="51161"/>
    <lineage>
        <taxon>Bacteria</taxon>
        <taxon>Pseudomonadati</taxon>
        <taxon>Pseudomonadota</taxon>
        <taxon>Gammaproteobacteria</taxon>
        <taxon>Pasteurellales</taxon>
        <taxon>Pasteurellaceae</taxon>
        <taxon>Actinobacillus</taxon>
    </lineage>
</organism>
<feature type="domain" description="Trimeric autotransporter adhesin YadA-like head" evidence="14">
    <location>
        <begin position="653"/>
        <end position="679"/>
    </location>
</feature>
<reference evidence="18 19" key="1">
    <citation type="submission" date="2018-12" db="EMBL/GenBank/DDBJ databases">
        <authorList>
            <consortium name="Pathogen Informatics"/>
        </authorList>
    </citation>
    <scope>NUCLEOTIDE SEQUENCE [LARGE SCALE GENOMIC DNA]</scope>
    <source>
        <strain evidence="18 19">NCTC12871</strain>
    </source>
</reference>
<dbReference type="EMBL" id="LR134510">
    <property type="protein sequence ID" value="VEJ09846.1"/>
    <property type="molecule type" value="Genomic_DNA"/>
</dbReference>
<name>A0A448TV74_9PAST</name>
<feature type="domain" description="Trimeric autotransporter adhesin YadA-like stalk" evidence="15">
    <location>
        <begin position="2423"/>
        <end position="2447"/>
    </location>
</feature>
<dbReference type="Proteomes" id="UP000279799">
    <property type="component" value="Chromosome"/>
</dbReference>
<dbReference type="InterPro" id="IPR008640">
    <property type="entry name" value="Adhesin_Head_dom"/>
</dbReference>
<dbReference type="InterPro" id="IPR037174">
    <property type="entry name" value="Trimeric_adhesin"/>
</dbReference>
<feature type="domain" description="Trimeric autotransporter adhesin YadA-like head" evidence="14">
    <location>
        <begin position="598"/>
        <end position="622"/>
    </location>
</feature>
<evidence type="ECO:0000313" key="19">
    <source>
        <dbReference type="Proteomes" id="UP000279799"/>
    </source>
</evidence>
<feature type="compositionally biased region" description="Basic and acidic residues" evidence="12">
    <location>
        <begin position="1503"/>
        <end position="1515"/>
    </location>
</feature>
<dbReference type="RefSeq" id="WP_172594232.1">
    <property type="nucleotide sequence ID" value="NZ_LR134510.1"/>
</dbReference>
<feature type="region of interest" description="Disordered" evidence="12">
    <location>
        <begin position="2839"/>
        <end position="2863"/>
    </location>
</feature>
<evidence type="ECO:0000256" key="12">
    <source>
        <dbReference type="SAM" id="MobiDB-lite"/>
    </source>
</evidence>
<feature type="domain" description="Trimeric autotransporter adhesin YadA-like head" evidence="14">
    <location>
        <begin position="625"/>
        <end position="651"/>
    </location>
</feature>
<dbReference type="CDD" id="cd12820">
    <property type="entry name" value="LbR_YadA-like"/>
    <property type="match status" value="1"/>
</dbReference>